<comment type="function">
    <text evidence="10 11">Polymerizes chitin, a structural polymer of the cell wall and septum, by transferring the sugar moiety of UDP-GlcNAc to the non-reducing end of the growing chitin polymer.</text>
</comment>
<evidence type="ECO:0000259" key="13">
    <source>
        <dbReference type="Pfam" id="PF08407"/>
    </source>
</evidence>
<accession>A0A9N9FBJ9</accession>
<feature type="region of interest" description="Disordered" evidence="12">
    <location>
        <begin position="1"/>
        <end position="53"/>
    </location>
</feature>
<dbReference type="AlphaFoldDB" id="A0A9N9FBJ9"/>
<keyword evidence="4 11" id="KW-0328">Glycosyltransferase</keyword>
<dbReference type="InterPro" id="IPR029044">
    <property type="entry name" value="Nucleotide-diphossugar_trans"/>
</dbReference>
<dbReference type="GO" id="GO:0004100">
    <property type="term" value="F:chitin synthase activity"/>
    <property type="evidence" value="ECO:0007669"/>
    <property type="project" value="UniProtKB-UniRule"/>
</dbReference>
<feature type="transmembrane region" description="Helical" evidence="11">
    <location>
        <begin position="570"/>
        <end position="590"/>
    </location>
</feature>
<evidence type="ECO:0000313" key="15">
    <source>
        <dbReference type="Proteomes" id="UP000789570"/>
    </source>
</evidence>
<dbReference type="SUPFAM" id="SSF53448">
    <property type="entry name" value="Nucleotide-diphospho-sugar transferases"/>
    <property type="match status" value="1"/>
</dbReference>
<comment type="subcellular location">
    <subcellularLocation>
        <location evidence="1 11">Cell membrane</location>
        <topology evidence="1 11">Multi-pass membrane protein</topology>
    </subcellularLocation>
</comment>
<evidence type="ECO:0000256" key="2">
    <source>
        <dbReference type="ARBA" id="ARBA00012543"/>
    </source>
</evidence>
<dbReference type="Pfam" id="PF08407">
    <property type="entry name" value="Chitin_synth_1N"/>
    <property type="match status" value="1"/>
</dbReference>
<evidence type="ECO:0000256" key="8">
    <source>
        <dbReference type="ARBA" id="ARBA00023136"/>
    </source>
</evidence>
<keyword evidence="9 11" id="KW-0961">Cell wall biogenesis/degradation</keyword>
<evidence type="ECO:0000256" key="5">
    <source>
        <dbReference type="ARBA" id="ARBA00022679"/>
    </source>
</evidence>
<evidence type="ECO:0000256" key="12">
    <source>
        <dbReference type="SAM" id="MobiDB-lite"/>
    </source>
</evidence>
<evidence type="ECO:0000256" key="10">
    <source>
        <dbReference type="ARBA" id="ARBA00024009"/>
    </source>
</evidence>
<evidence type="ECO:0000256" key="6">
    <source>
        <dbReference type="ARBA" id="ARBA00022692"/>
    </source>
</evidence>
<evidence type="ECO:0000256" key="1">
    <source>
        <dbReference type="ARBA" id="ARBA00004651"/>
    </source>
</evidence>
<dbReference type="InterPro" id="IPR013616">
    <property type="entry name" value="Chitin_synth_N"/>
</dbReference>
<dbReference type="Proteomes" id="UP000789570">
    <property type="component" value="Unassembled WGS sequence"/>
</dbReference>
<dbReference type="GO" id="GO:0006031">
    <property type="term" value="P:chitin biosynthetic process"/>
    <property type="evidence" value="ECO:0007669"/>
    <property type="project" value="UniProtKB-UniRule"/>
</dbReference>
<feature type="transmembrane region" description="Helical" evidence="11">
    <location>
        <begin position="530"/>
        <end position="558"/>
    </location>
</feature>
<organism evidence="14 15">
    <name type="scientific">Funneliformis caledonium</name>
    <dbReference type="NCBI Taxonomy" id="1117310"/>
    <lineage>
        <taxon>Eukaryota</taxon>
        <taxon>Fungi</taxon>
        <taxon>Fungi incertae sedis</taxon>
        <taxon>Mucoromycota</taxon>
        <taxon>Glomeromycotina</taxon>
        <taxon>Glomeromycetes</taxon>
        <taxon>Glomerales</taxon>
        <taxon>Glomeraceae</taxon>
        <taxon>Funneliformis</taxon>
    </lineage>
</organism>
<feature type="compositionally biased region" description="Low complexity" evidence="12">
    <location>
        <begin position="91"/>
        <end position="100"/>
    </location>
</feature>
<dbReference type="OrthoDB" id="26569at2759"/>
<dbReference type="EC" id="2.4.1.16" evidence="2 11"/>
<feature type="transmembrane region" description="Helical" evidence="11">
    <location>
        <begin position="668"/>
        <end position="692"/>
    </location>
</feature>
<feature type="transmembrane region" description="Helical" evidence="11">
    <location>
        <begin position="644"/>
        <end position="662"/>
    </location>
</feature>
<evidence type="ECO:0000256" key="11">
    <source>
        <dbReference type="RuleBase" id="RU366040"/>
    </source>
</evidence>
<feature type="transmembrane region" description="Helical" evidence="11">
    <location>
        <begin position="774"/>
        <end position="796"/>
    </location>
</feature>
<keyword evidence="7 11" id="KW-1133">Transmembrane helix</keyword>
<dbReference type="InterPro" id="IPR004835">
    <property type="entry name" value="Chitin_synth"/>
</dbReference>
<evidence type="ECO:0000256" key="9">
    <source>
        <dbReference type="ARBA" id="ARBA00023316"/>
    </source>
</evidence>
<feature type="domain" description="Chitin synthase N-terminal" evidence="13">
    <location>
        <begin position="118"/>
        <end position="182"/>
    </location>
</feature>
<dbReference type="PANTHER" id="PTHR22914:SF9">
    <property type="entry name" value="CHITIN SYNTHASE 1"/>
    <property type="match status" value="1"/>
</dbReference>
<dbReference type="GO" id="GO:0030428">
    <property type="term" value="C:cell septum"/>
    <property type="evidence" value="ECO:0007669"/>
    <property type="project" value="TreeGrafter"/>
</dbReference>
<feature type="transmembrane region" description="Helical" evidence="11">
    <location>
        <begin position="816"/>
        <end position="837"/>
    </location>
</feature>
<feature type="transmembrane region" description="Helical" evidence="11">
    <location>
        <begin position="596"/>
        <end position="624"/>
    </location>
</feature>
<gene>
    <name evidence="14" type="ORF">FCALED_LOCUS4782</name>
</gene>
<evidence type="ECO:0000256" key="7">
    <source>
        <dbReference type="ARBA" id="ARBA00022989"/>
    </source>
</evidence>
<keyword evidence="6 11" id="KW-0812">Transmembrane</keyword>
<evidence type="ECO:0000256" key="4">
    <source>
        <dbReference type="ARBA" id="ARBA00022676"/>
    </source>
</evidence>
<dbReference type="EMBL" id="CAJVPQ010000953">
    <property type="protein sequence ID" value="CAG8522695.1"/>
    <property type="molecule type" value="Genomic_DNA"/>
</dbReference>
<feature type="region of interest" description="Disordered" evidence="12">
    <location>
        <begin position="72"/>
        <end position="102"/>
    </location>
</feature>
<keyword evidence="8 11" id="KW-0472">Membrane</keyword>
<feature type="compositionally biased region" description="Basic and acidic residues" evidence="12">
    <location>
        <begin position="75"/>
        <end position="90"/>
    </location>
</feature>
<keyword evidence="3 11" id="KW-1003">Cell membrane</keyword>
<comment type="similarity">
    <text evidence="11">Belongs to the chitin synthase family.</text>
</comment>
<keyword evidence="15" id="KW-1185">Reference proteome</keyword>
<dbReference type="CDD" id="cd04190">
    <property type="entry name" value="Chitin_synth_C"/>
    <property type="match status" value="1"/>
</dbReference>
<protein>
    <recommendedName>
        <fullName evidence="2 11">Chitin synthase</fullName>
        <ecNumber evidence="2 11">2.4.1.16</ecNumber>
    </recommendedName>
</protein>
<comment type="catalytic activity">
    <reaction evidence="11">
        <text>[(1-&gt;4)-N-acetyl-beta-D-glucosaminyl](n) + UDP-N-acetyl-alpha-D-glucosamine = [(1-&gt;4)-N-acetyl-beta-D-glucosaminyl](n+1) + UDP + H(+)</text>
        <dbReference type="Rhea" id="RHEA:16637"/>
        <dbReference type="Rhea" id="RHEA-COMP:9593"/>
        <dbReference type="Rhea" id="RHEA-COMP:9595"/>
        <dbReference type="ChEBI" id="CHEBI:15378"/>
        <dbReference type="ChEBI" id="CHEBI:17029"/>
        <dbReference type="ChEBI" id="CHEBI:57705"/>
        <dbReference type="ChEBI" id="CHEBI:58223"/>
        <dbReference type="EC" id="2.4.1.16"/>
    </reaction>
</comment>
<keyword evidence="5 11" id="KW-0808">Transferase</keyword>
<name>A0A9N9FBJ9_9GLOM</name>
<evidence type="ECO:0000313" key="14">
    <source>
        <dbReference type="EMBL" id="CAG8522695.1"/>
    </source>
</evidence>
<dbReference type="GO" id="GO:0071555">
    <property type="term" value="P:cell wall organization"/>
    <property type="evidence" value="ECO:0007669"/>
    <property type="project" value="UniProtKB-KW"/>
</dbReference>
<sequence>MNSFDHQNKRPLSLQYQRPLKDDRPNVKPPPPIQTFNYSHDEDTSREPPQYVRHSIPDSLQSYFDCYQQAQRQQYGHDDNDSNGRRRESSRYPSNNNRSSKISFQEQYQAMKSKKEIIRQVELTKGNLVLNCPVPEQVLRNVKHVSGDEFTHMRYTAVTCDPNDFTSANYSLRPQIYGRQTEIMIVVTMYNEDDQLFIKTMSSIIKNITHFCSKEKSKTWGKGGWQKVVVVFVADGRNKVNKRVLDVLEVMGVYQENVLQDSVVGKPVTGHLFEYTSQLMVDSDYNIKGADQNVPPIQMLFLLKEKNAKKINSHRWFFNAFAAQLNPNICILLDVGTKPSHSAIYHLWKAFDRDPNVGGACGEIKTELGSKCVNLINPLVAAQNFEYKMANILDKPLESVFGFISVLPGAFSAYRYKALLNTTPDLGPLASYFKGETMHGSGNAGIIEANMYLAEDRILSFELVSKKYESWKLKYVKDAKAETDVPVTVSEFISQRRRWLNGAFFAAVYSFVNFSRVWTSGQSIFRKLLLTIIFIYNAVQLLYNWFAIGNFYMAFYFLTTSLMSPQGTELIKAIYGIVLLTIFISSMGNRPQGSKWLYMACIVLFGIIMIVILYCGAYTVFVALKGSTLEQLPAKFEIAEFRNIMLSISATYGLYTFSSLIHGDPWHMITSIFQSILLIPFYINILVVYAFCNIHDVSWGTKGDNNHNGGGSGAQPVVLGAGVKDVVIQVSEIKKNIGDTYDDVVMKLKVGEPEGKQSRDAATKKSDYYKQFRTNVVLTWVFSNIILVFFFTSEIWESYIKRTYGENAYNPYLTSLFWAVNAISAFRAFGCVWYLVLRLIFG</sequence>
<dbReference type="PANTHER" id="PTHR22914">
    <property type="entry name" value="CHITIN SYNTHASE"/>
    <property type="match status" value="1"/>
</dbReference>
<reference evidence="14" key="1">
    <citation type="submission" date="2021-06" db="EMBL/GenBank/DDBJ databases">
        <authorList>
            <person name="Kallberg Y."/>
            <person name="Tangrot J."/>
            <person name="Rosling A."/>
        </authorList>
    </citation>
    <scope>NUCLEOTIDE SEQUENCE</scope>
    <source>
        <strain evidence="14">UK204</strain>
    </source>
</reference>
<dbReference type="GO" id="GO:0005886">
    <property type="term" value="C:plasma membrane"/>
    <property type="evidence" value="ECO:0007669"/>
    <property type="project" value="UniProtKB-SubCell"/>
</dbReference>
<dbReference type="Pfam" id="PF01644">
    <property type="entry name" value="Chitin_synth_1"/>
    <property type="match status" value="1"/>
</dbReference>
<comment type="caution">
    <text evidence="14">The sequence shown here is derived from an EMBL/GenBank/DDBJ whole genome shotgun (WGS) entry which is preliminary data.</text>
</comment>
<proteinExistence type="inferred from homology"/>
<evidence type="ECO:0000256" key="3">
    <source>
        <dbReference type="ARBA" id="ARBA00022475"/>
    </source>
</evidence>